<evidence type="ECO:0000259" key="2">
    <source>
        <dbReference type="Pfam" id="PF16220"/>
    </source>
</evidence>
<dbReference type="Proteomes" id="UP001269819">
    <property type="component" value="Unassembled WGS sequence"/>
</dbReference>
<dbReference type="Pfam" id="PF04773">
    <property type="entry name" value="FecR"/>
    <property type="match status" value="1"/>
</dbReference>
<dbReference type="PANTHER" id="PTHR30273">
    <property type="entry name" value="PERIPLASMIC SIGNAL SENSOR AND SIGMA FACTOR ACTIVATOR FECR-RELATED"/>
    <property type="match status" value="1"/>
</dbReference>
<keyword evidence="4" id="KW-1185">Reference proteome</keyword>
<dbReference type="Pfam" id="PF16220">
    <property type="entry name" value="DUF4880"/>
    <property type="match status" value="1"/>
</dbReference>
<name>A0ABU3W3V7_9GAMM</name>
<dbReference type="RefSeq" id="WP_316975497.1">
    <property type="nucleotide sequence ID" value="NZ_JAWIIJ010000032.1"/>
</dbReference>
<gene>
    <name evidence="3" type="ORF">RYS15_21255</name>
</gene>
<dbReference type="EMBL" id="JAWIIJ010000032">
    <property type="protein sequence ID" value="MDV2081224.1"/>
    <property type="molecule type" value="Genomic_DNA"/>
</dbReference>
<dbReference type="PIRSF" id="PIRSF018266">
    <property type="entry name" value="FecR"/>
    <property type="match status" value="1"/>
</dbReference>
<sequence length="315" mass="34738">MSGSDGVTVDRQMLLQQAADWLVRLDHGPLADDEQQAFQAWYQSSPEHERVWQAACQLNQDFERVPAGLAAPVLARSRVGRRAVLKALAGLGVVLPLGYVVRERHLWLADYRSGIGEQRTLVLDDGSTLILNTATALDVQFDERQRQIRLYQGEVFVATGPDAARPFSVVTDQGRVRALGTEFAVRCLADADQVCVAKDRVVVEPASGAEPALLGDGQRCLFTASRAGRVETLAPDALAWRRGELIVDRWPLRAFLDELARYRPGLLRCDDAVADLEVSGVFLTDQSDQALEVLEAVFDLKVTRVTPYWVSVGKT</sequence>
<accession>A0ABU3W3V7</accession>
<evidence type="ECO:0000313" key="4">
    <source>
        <dbReference type="Proteomes" id="UP001269819"/>
    </source>
</evidence>
<dbReference type="Gene3D" id="2.60.120.1440">
    <property type="match status" value="1"/>
</dbReference>
<dbReference type="InterPro" id="IPR006860">
    <property type="entry name" value="FecR"/>
</dbReference>
<dbReference type="PANTHER" id="PTHR30273:SF2">
    <property type="entry name" value="PROTEIN FECR"/>
    <property type="match status" value="1"/>
</dbReference>
<evidence type="ECO:0000259" key="1">
    <source>
        <dbReference type="Pfam" id="PF04773"/>
    </source>
</evidence>
<dbReference type="InterPro" id="IPR012373">
    <property type="entry name" value="Ferrdict_sens_TM"/>
</dbReference>
<evidence type="ECO:0000313" key="3">
    <source>
        <dbReference type="EMBL" id="MDV2081224.1"/>
    </source>
</evidence>
<feature type="domain" description="FecR protein" evidence="1">
    <location>
        <begin position="110"/>
        <end position="195"/>
    </location>
</feature>
<proteinExistence type="predicted"/>
<feature type="domain" description="FecR N-terminal" evidence="2">
    <location>
        <begin position="16"/>
        <end position="58"/>
    </location>
</feature>
<reference evidence="3 4" key="1">
    <citation type="submission" date="2023-10" db="EMBL/GenBank/DDBJ databases">
        <title>Characteristics and mechanism of a salt-tolerant marine origin heterotrophic nitrifying- aerobic denitrifying bacteria Marinobacter xestospongiae HN1.</title>
        <authorList>
            <person name="Qi R."/>
        </authorList>
    </citation>
    <scope>NUCLEOTIDE SEQUENCE [LARGE SCALE GENOMIC DNA]</scope>
    <source>
        <strain evidence="3 4">HN1</strain>
    </source>
</reference>
<organism evidence="3 4">
    <name type="scientific">Marinobacter xestospongiae</name>
    <dbReference type="NCBI Taxonomy" id="994319"/>
    <lineage>
        <taxon>Bacteria</taxon>
        <taxon>Pseudomonadati</taxon>
        <taxon>Pseudomonadota</taxon>
        <taxon>Gammaproteobacteria</taxon>
        <taxon>Pseudomonadales</taxon>
        <taxon>Marinobacteraceae</taxon>
        <taxon>Marinobacter</taxon>
    </lineage>
</organism>
<protein>
    <submittedName>
        <fullName evidence="3">FecR family protein</fullName>
    </submittedName>
</protein>
<dbReference type="InterPro" id="IPR032623">
    <property type="entry name" value="FecR_N"/>
</dbReference>
<comment type="caution">
    <text evidence="3">The sequence shown here is derived from an EMBL/GenBank/DDBJ whole genome shotgun (WGS) entry which is preliminary data.</text>
</comment>